<reference evidence="1" key="2">
    <citation type="submission" date="2025-05" db="UniProtKB">
        <authorList>
            <consortium name="Ensembl"/>
        </authorList>
    </citation>
    <scope>IDENTIFICATION</scope>
</reference>
<sequence>MEIPRLGIESELQLPAYTTATATQDPSHICDLHHSSQQCWILNPLSEARDQTCDLMDTRQVHNPLSHGGNSMFTTILTFVPKRCLKPGSSALTPAAGPTLCSPFSPGAHLSCAGEGLGHLAVPPSVTGRDEVGDAAALQEGGGGHGAVAEELGEGNHLHEPQSDHRRLGVVAKAQPITEASPHGHYILWGVKSWVCQLTVLAASPLGPSPGPRPPPCPQWSRFEVCQEQAQIRSKRAVPLPPDCPQHWNKLYAVLAADTGMLAFQGTKACLLQSQPPTTHRHGPGPATKAPLPGCQLGALITGDG</sequence>
<dbReference type="Proteomes" id="UP000314985">
    <property type="component" value="Chromosome 5"/>
</dbReference>
<evidence type="ECO:0000313" key="1">
    <source>
        <dbReference type="Ensembl" id="ENSSSCP00070052240.1"/>
    </source>
</evidence>
<protein>
    <submittedName>
        <fullName evidence="1">Uncharacterized protein</fullName>
    </submittedName>
</protein>
<dbReference type="Ensembl" id="ENSSSCT00040032382.1">
    <property type="protein sequence ID" value="ENSSSCP00040013415.1"/>
    <property type="gene ID" value="ENSSSCG00040024221.1"/>
</dbReference>
<reference evidence="1 2" key="1">
    <citation type="submission" date="2017-08" db="EMBL/GenBank/DDBJ databases">
        <title>USMARCv1.0.</title>
        <authorList>
            <person name="Hannum G.I."/>
            <person name="Koren S."/>
            <person name="Schroeder S.G."/>
            <person name="Chin S.C."/>
            <person name="Nonneman D.J."/>
            <person name="Becker S.A."/>
            <person name="Rosen B.D."/>
            <person name="Bickhart D.M."/>
            <person name="Putnam N.H."/>
            <person name="Green R.E."/>
            <person name="Tuggle C.K."/>
            <person name="Liu H."/>
            <person name="Rohrer G.A."/>
            <person name="Warr A."/>
            <person name="Hall R."/>
            <person name="Kim K."/>
            <person name="Hume D.A."/>
            <person name="Talbot R."/>
            <person name="Chow W."/>
            <person name="Howe K."/>
            <person name="Schwartz A.S."/>
            <person name="Watson M."/>
            <person name="Archibald A.L."/>
            <person name="Phillippy A.M."/>
            <person name="Smith T.P.L."/>
        </authorList>
    </citation>
    <scope>NUCLEOTIDE SEQUENCE [LARGE SCALE GENOMIC DNA]</scope>
</reference>
<dbReference type="Ensembl" id="ENSSSCT00070061290.1">
    <property type="protein sequence ID" value="ENSSSCP00070052240.1"/>
    <property type="gene ID" value="ENSSSCG00070030446.1"/>
</dbReference>
<evidence type="ECO:0000313" key="2">
    <source>
        <dbReference type="Proteomes" id="UP000314985"/>
    </source>
</evidence>
<dbReference type="Proteomes" id="UP000694722">
    <property type="component" value="Unplaced"/>
</dbReference>
<accession>A0A4X1WCH5</accession>
<organism evidence="1 2">
    <name type="scientific">Sus scrofa</name>
    <name type="common">Pig</name>
    <dbReference type="NCBI Taxonomy" id="9823"/>
    <lineage>
        <taxon>Eukaryota</taxon>
        <taxon>Metazoa</taxon>
        <taxon>Chordata</taxon>
        <taxon>Craniata</taxon>
        <taxon>Vertebrata</taxon>
        <taxon>Euteleostomi</taxon>
        <taxon>Mammalia</taxon>
        <taxon>Eutheria</taxon>
        <taxon>Laurasiatheria</taxon>
        <taxon>Artiodactyla</taxon>
        <taxon>Suina</taxon>
        <taxon>Suidae</taxon>
        <taxon>Sus</taxon>
    </lineage>
</organism>
<dbReference type="AlphaFoldDB" id="A0A4X1WCH5"/>
<proteinExistence type="predicted"/>
<name>A0A4X1WCH5_PIG</name>